<dbReference type="SFLD" id="SFLDG01135">
    <property type="entry name" value="C1.5.6:_HAD__Beta-PGM__Phospha"/>
    <property type="match status" value="1"/>
</dbReference>
<accession>A0A4R1R865</accession>
<dbReference type="PANTHER" id="PTHR43481:SF4">
    <property type="entry name" value="GLYCEROL-1-PHOSPHATE PHOSPHOHYDROLASE 1-RELATED"/>
    <property type="match status" value="1"/>
</dbReference>
<proteinExistence type="predicted"/>
<name>A0A4R1R865_HYDET</name>
<dbReference type="SUPFAM" id="SSF56784">
    <property type="entry name" value="HAD-like"/>
    <property type="match status" value="1"/>
</dbReference>
<reference evidence="1 2" key="1">
    <citation type="submission" date="2019-03" db="EMBL/GenBank/DDBJ databases">
        <title>Genomic Encyclopedia of Type Strains, Phase IV (KMG-IV): sequencing the most valuable type-strain genomes for metagenomic binning, comparative biology and taxonomic classification.</title>
        <authorList>
            <person name="Goeker M."/>
        </authorList>
    </citation>
    <scope>NUCLEOTIDE SEQUENCE [LARGE SCALE GENOMIC DNA]</scope>
    <source>
        <strain evidence="1 2">LX-B</strain>
    </source>
</reference>
<comment type="caution">
    <text evidence="1">The sequence shown here is derived from an EMBL/GenBank/DDBJ whole genome shotgun (WGS) entry which is preliminary data.</text>
</comment>
<dbReference type="NCBIfam" id="TIGR01509">
    <property type="entry name" value="HAD-SF-IA-v3"/>
    <property type="match status" value="1"/>
</dbReference>
<organism evidence="1 2">
    <name type="scientific">Hydrogenispora ethanolica</name>
    <dbReference type="NCBI Taxonomy" id="1082276"/>
    <lineage>
        <taxon>Bacteria</taxon>
        <taxon>Bacillati</taxon>
        <taxon>Bacillota</taxon>
        <taxon>Hydrogenispora</taxon>
    </lineage>
</organism>
<dbReference type="AlphaFoldDB" id="A0A4R1R865"/>
<dbReference type="PANTHER" id="PTHR43481">
    <property type="entry name" value="FRUCTOSE-1-PHOSPHATE PHOSPHATASE"/>
    <property type="match status" value="1"/>
</dbReference>
<dbReference type="Pfam" id="PF00702">
    <property type="entry name" value="Hydrolase"/>
    <property type="match status" value="1"/>
</dbReference>
<dbReference type="SFLD" id="SFLDS00003">
    <property type="entry name" value="Haloacid_Dehalogenase"/>
    <property type="match status" value="1"/>
</dbReference>
<protein>
    <submittedName>
        <fullName evidence="1">HAD superfamily hydrolase (TIGR01509 family)/HAD superfamily hydrolase (TIGR01549 family)</fullName>
    </submittedName>
</protein>
<dbReference type="EMBL" id="SLUN01000032">
    <property type="protein sequence ID" value="TCL61826.1"/>
    <property type="molecule type" value="Genomic_DNA"/>
</dbReference>
<sequence>MFEAVLFDLDGVIIDSNKGITDYWQALASSYQISLTPSDFERYIYGCPARETLDLLFTRLTSAEKEAALLQLISYESNLRYTEIPGAMAFLRALREHGIPTALVTSGEQWKVDIIREQLGIGEFFTEFITADQIRNGKPDPECYLLAAQRLNKPAAKCVVFEDAVSGVAAATAAGAFCIGVQKGNMVPPLVSAGAGLVVPDFEQVQIELSESQTLSGGPQFDLKPVLEGVVLQRY</sequence>
<dbReference type="NCBIfam" id="TIGR01549">
    <property type="entry name" value="HAD-SF-IA-v1"/>
    <property type="match status" value="1"/>
</dbReference>
<dbReference type="InterPro" id="IPR006439">
    <property type="entry name" value="HAD-SF_hydro_IA"/>
</dbReference>
<dbReference type="InterPro" id="IPR023198">
    <property type="entry name" value="PGP-like_dom2"/>
</dbReference>
<dbReference type="Gene3D" id="1.10.150.240">
    <property type="entry name" value="Putative phosphatase, domain 2"/>
    <property type="match status" value="1"/>
</dbReference>
<evidence type="ECO:0000313" key="2">
    <source>
        <dbReference type="Proteomes" id="UP000295008"/>
    </source>
</evidence>
<dbReference type="GO" id="GO:0050308">
    <property type="term" value="F:sugar-phosphatase activity"/>
    <property type="evidence" value="ECO:0007669"/>
    <property type="project" value="TreeGrafter"/>
</dbReference>
<gene>
    <name evidence="1" type="ORF">EDC14_103259</name>
</gene>
<evidence type="ECO:0000313" key="1">
    <source>
        <dbReference type="EMBL" id="TCL61826.1"/>
    </source>
</evidence>
<dbReference type="InterPro" id="IPR036412">
    <property type="entry name" value="HAD-like_sf"/>
</dbReference>
<dbReference type="Proteomes" id="UP000295008">
    <property type="component" value="Unassembled WGS sequence"/>
</dbReference>
<keyword evidence="2" id="KW-1185">Reference proteome</keyword>
<dbReference type="RefSeq" id="WP_165908182.1">
    <property type="nucleotide sequence ID" value="NZ_SLUN01000032.1"/>
</dbReference>
<keyword evidence="1" id="KW-0378">Hydrolase</keyword>
<dbReference type="InterPro" id="IPR051806">
    <property type="entry name" value="HAD-like_SPP"/>
</dbReference>
<dbReference type="InterPro" id="IPR023214">
    <property type="entry name" value="HAD_sf"/>
</dbReference>
<dbReference type="Gene3D" id="3.40.50.1000">
    <property type="entry name" value="HAD superfamily/HAD-like"/>
    <property type="match status" value="1"/>
</dbReference>
<dbReference type="SFLD" id="SFLDG01129">
    <property type="entry name" value="C1.5:_HAD__Beta-PGM__Phosphata"/>
    <property type="match status" value="1"/>
</dbReference>